<gene>
    <name evidence="8" type="ORF">HWN36_09620</name>
</gene>
<dbReference type="InterPro" id="IPR011761">
    <property type="entry name" value="ATP-grasp"/>
</dbReference>
<dbReference type="GO" id="GO:0043758">
    <property type="term" value="F:acetate-CoA ligase (ADP-forming) activity"/>
    <property type="evidence" value="ECO:0007669"/>
    <property type="project" value="UniProtKB-EC"/>
</dbReference>
<evidence type="ECO:0000256" key="2">
    <source>
        <dbReference type="ARBA" id="ARBA00012957"/>
    </source>
</evidence>
<accession>A0A7K4HR89</accession>
<dbReference type="SMART" id="SM00881">
    <property type="entry name" value="CoA_binding"/>
    <property type="match status" value="1"/>
</dbReference>
<comment type="caution">
    <text evidence="8">The sequence shown here is derived from an EMBL/GenBank/DDBJ whole genome shotgun (WGS) entry which is preliminary data.</text>
</comment>
<dbReference type="GO" id="GO:0046872">
    <property type="term" value="F:metal ion binding"/>
    <property type="evidence" value="ECO:0007669"/>
    <property type="project" value="InterPro"/>
</dbReference>
<proteinExistence type="predicted"/>
<dbReference type="OrthoDB" id="18103at2157"/>
<dbReference type="SUPFAM" id="SSF56059">
    <property type="entry name" value="Glutathione synthetase ATP-binding domain-like"/>
    <property type="match status" value="1"/>
</dbReference>
<dbReference type="Pfam" id="PF13607">
    <property type="entry name" value="Succ_CoA_lig"/>
    <property type="match status" value="1"/>
</dbReference>
<comment type="catalytic activity">
    <reaction evidence="1">
        <text>acetate + ATP + CoA = acetyl-CoA + ADP + phosphate</text>
        <dbReference type="Rhea" id="RHEA:15081"/>
        <dbReference type="ChEBI" id="CHEBI:30089"/>
        <dbReference type="ChEBI" id="CHEBI:30616"/>
        <dbReference type="ChEBI" id="CHEBI:43474"/>
        <dbReference type="ChEBI" id="CHEBI:57287"/>
        <dbReference type="ChEBI" id="CHEBI:57288"/>
        <dbReference type="ChEBI" id="CHEBI:456216"/>
        <dbReference type="EC" id="6.2.1.13"/>
    </reaction>
</comment>
<dbReference type="Pfam" id="PF13380">
    <property type="entry name" value="CoA_binding_2"/>
    <property type="match status" value="1"/>
</dbReference>
<evidence type="ECO:0000256" key="1">
    <source>
        <dbReference type="ARBA" id="ARBA00001619"/>
    </source>
</evidence>
<dbReference type="PANTHER" id="PTHR43334:SF1">
    <property type="entry name" value="3-HYDROXYPROPIONATE--COA LIGASE [ADP-FORMING]"/>
    <property type="match status" value="1"/>
</dbReference>
<name>A0A7K4HR89_9EURY</name>
<dbReference type="Gene3D" id="3.40.50.261">
    <property type="entry name" value="Succinyl-CoA synthetase domains"/>
    <property type="match status" value="2"/>
</dbReference>
<dbReference type="InterPro" id="IPR051538">
    <property type="entry name" value="Acyl-CoA_Synth/Transferase"/>
</dbReference>
<dbReference type="Pfam" id="PF19045">
    <property type="entry name" value="Ligase_CoA_2"/>
    <property type="match status" value="1"/>
</dbReference>
<dbReference type="RefSeq" id="WP_176789135.1">
    <property type="nucleotide sequence ID" value="NZ_JABXWR010000001.1"/>
</dbReference>
<reference evidence="8 9" key="1">
    <citation type="submission" date="2020-06" db="EMBL/GenBank/DDBJ databases">
        <title>Methanofollis fontis sp. nov., a methanogen isolated from marine sediments near a cold seep at Four-Way Closure Ridge offshore southwestern Taiwan.</title>
        <authorList>
            <person name="Chen S.-C."/>
            <person name="Teng N.-H."/>
            <person name="Lin Y.-S."/>
            <person name="Lai M.-C."/>
            <person name="Chen H.-H."/>
            <person name="Wang C.-C."/>
        </authorList>
    </citation>
    <scope>NUCLEOTIDE SEQUENCE [LARGE SCALE GENOMIC DNA]</scope>
    <source>
        <strain evidence="8 9">DSM 2702</strain>
    </source>
</reference>
<keyword evidence="4 6" id="KW-0547">Nucleotide-binding</keyword>
<dbReference type="PANTHER" id="PTHR43334">
    <property type="entry name" value="ACETATE--COA LIGASE [ADP-FORMING]"/>
    <property type="match status" value="1"/>
</dbReference>
<evidence type="ECO:0000313" key="9">
    <source>
        <dbReference type="Proteomes" id="UP000570823"/>
    </source>
</evidence>
<dbReference type="InterPro" id="IPR036291">
    <property type="entry name" value="NAD(P)-bd_dom_sf"/>
</dbReference>
<dbReference type="InterPro" id="IPR016102">
    <property type="entry name" value="Succinyl-CoA_synth-like"/>
</dbReference>
<evidence type="ECO:0000256" key="4">
    <source>
        <dbReference type="ARBA" id="ARBA00022741"/>
    </source>
</evidence>
<dbReference type="InterPro" id="IPR003781">
    <property type="entry name" value="CoA-bd"/>
</dbReference>
<dbReference type="InterPro" id="IPR043938">
    <property type="entry name" value="Ligase_CoA_dom"/>
</dbReference>
<dbReference type="Gene3D" id="3.30.1490.20">
    <property type="entry name" value="ATP-grasp fold, A domain"/>
    <property type="match status" value="1"/>
</dbReference>
<dbReference type="EC" id="6.2.1.13" evidence="2"/>
<evidence type="ECO:0000313" key="8">
    <source>
        <dbReference type="EMBL" id="NVO67557.1"/>
    </source>
</evidence>
<dbReference type="FunFam" id="3.30.1490.20:FF:000020">
    <property type="entry name" value="Protein lysine acetyltransferase"/>
    <property type="match status" value="1"/>
</dbReference>
<dbReference type="GO" id="GO:0005524">
    <property type="term" value="F:ATP binding"/>
    <property type="evidence" value="ECO:0007669"/>
    <property type="project" value="UniProtKB-UniRule"/>
</dbReference>
<dbReference type="SUPFAM" id="SSF52210">
    <property type="entry name" value="Succinyl-CoA synthetase domains"/>
    <property type="match status" value="2"/>
</dbReference>
<dbReference type="InterPro" id="IPR013815">
    <property type="entry name" value="ATP_grasp_subdomain_1"/>
</dbReference>
<dbReference type="InterPro" id="IPR032875">
    <property type="entry name" value="Succ_CoA_lig_flav_dom"/>
</dbReference>
<sequence length="687" mass="75029">MAKRMLSEAEGYELFQKYGVPTPAFQIVTGADEAAEAASEIGYPVVMKIISPQIVHKSDAGGVIVGISGAEEAKKAFNGIVASAKEYNPDADIHGVIVEEMAKPGLELILGGKTDPAFGKVITFGMGGTLVELMKDVTLRILPVHESEIRTMVKEINAYPLISGYRGMKPRDEESLIAIITGVARFFEENPNVMEFDINPLRLYESGACAVDARIIVDDDYRPVGRKQRKLVPPEYFTPRSVAVIGASSDQKKMGYAVLHNLLHFPGQIYPVNNKRTEVQGLKSYPTVTAIPNPVDLAVITVPAVHVPKVMQECGEKGIPLVVVITAGFKETGPEGKVLEDRMLEIARSYNIRIVGPNCLGLIVPPRGLDTTYVHQSPNPGNIAFISQSGAIINTVVDWSLTQDIGFSAVFSVGNQSDLDFLDYLRFVEQDKNTKAVILYVEQLTDGREFMEVVSEVARKKPVVAIKSGSSQKGQQAASSHTGSLSGSYEVYMEAFRRSGVIPVRALRGAFEAAELLAAPSGYLKGRRAIVVTNAGGFAVLSSDYADMYGIQLIDLPAEIMDELNEFLPDYWSHGNPLDLLGDASEKRFEQVFEVLARHSDLWDIAFVVGFPNLVLTSEGLAKQVIKFTEKTPNPVIGTFLGGESMDAGIKLLKEHHIPNFDELEQTFKVVGRVVWQRCRAKSIGLP</sequence>
<dbReference type="PROSITE" id="PS50975">
    <property type="entry name" value="ATP_GRASP"/>
    <property type="match status" value="1"/>
</dbReference>
<evidence type="ECO:0000256" key="5">
    <source>
        <dbReference type="ARBA" id="ARBA00022840"/>
    </source>
</evidence>
<dbReference type="Gene3D" id="3.30.470.20">
    <property type="entry name" value="ATP-grasp fold, B domain"/>
    <property type="match status" value="1"/>
</dbReference>
<protein>
    <recommendedName>
        <fullName evidence="2">acetate--CoA ligase (ADP-forming)</fullName>
        <ecNumber evidence="2">6.2.1.13</ecNumber>
    </recommendedName>
</protein>
<dbReference type="Gene3D" id="3.40.50.720">
    <property type="entry name" value="NAD(P)-binding Rossmann-like Domain"/>
    <property type="match status" value="1"/>
</dbReference>
<organism evidence="8 9">
    <name type="scientific">Methanofollis tationis</name>
    <dbReference type="NCBI Taxonomy" id="81417"/>
    <lineage>
        <taxon>Archaea</taxon>
        <taxon>Methanobacteriati</taxon>
        <taxon>Methanobacteriota</taxon>
        <taxon>Stenosarchaea group</taxon>
        <taxon>Methanomicrobia</taxon>
        <taxon>Methanomicrobiales</taxon>
        <taxon>Methanomicrobiaceae</taxon>
        <taxon>Methanofollis</taxon>
    </lineage>
</organism>
<evidence type="ECO:0000259" key="7">
    <source>
        <dbReference type="PROSITE" id="PS50975"/>
    </source>
</evidence>
<dbReference type="Pfam" id="PF13549">
    <property type="entry name" value="ATP-grasp_5"/>
    <property type="match status" value="1"/>
</dbReference>
<dbReference type="AlphaFoldDB" id="A0A7K4HR89"/>
<dbReference type="SUPFAM" id="SSF51735">
    <property type="entry name" value="NAD(P)-binding Rossmann-fold domains"/>
    <property type="match status" value="1"/>
</dbReference>
<keyword evidence="5 6" id="KW-0067">ATP-binding</keyword>
<evidence type="ECO:0000256" key="3">
    <source>
        <dbReference type="ARBA" id="ARBA00022598"/>
    </source>
</evidence>
<keyword evidence="3 8" id="KW-0436">Ligase</keyword>
<feature type="domain" description="ATP-grasp" evidence="7">
    <location>
        <begin position="12"/>
        <end position="48"/>
    </location>
</feature>
<dbReference type="Proteomes" id="UP000570823">
    <property type="component" value="Unassembled WGS sequence"/>
</dbReference>
<evidence type="ECO:0000256" key="6">
    <source>
        <dbReference type="PROSITE-ProRule" id="PRU00409"/>
    </source>
</evidence>
<dbReference type="EMBL" id="JABXWR010000001">
    <property type="protein sequence ID" value="NVO67557.1"/>
    <property type="molecule type" value="Genomic_DNA"/>
</dbReference>
<keyword evidence="9" id="KW-1185">Reference proteome</keyword>